<evidence type="ECO:0000313" key="1">
    <source>
        <dbReference type="EMBL" id="MVN23448.1"/>
    </source>
</evidence>
<organism evidence="1 2">
    <name type="scientific">Mucilaginibacter arboris</name>
    <dbReference type="NCBI Taxonomy" id="2682090"/>
    <lineage>
        <taxon>Bacteria</taxon>
        <taxon>Pseudomonadati</taxon>
        <taxon>Bacteroidota</taxon>
        <taxon>Sphingobacteriia</taxon>
        <taxon>Sphingobacteriales</taxon>
        <taxon>Sphingobacteriaceae</taxon>
        <taxon>Mucilaginibacter</taxon>
    </lineage>
</organism>
<gene>
    <name evidence="1" type="ORF">GO621_18145</name>
</gene>
<accession>A0A7K1T1P6</accession>
<dbReference type="RefSeq" id="WP_157569692.1">
    <property type="nucleotide sequence ID" value="NZ_WPIK01000026.1"/>
</dbReference>
<keyword evidence="2" id="KW-1185">Reference proteome</keyword>
<evidence type="ECO:0000313" key="2">
    <source>
        <dbReference type="Proteomes" id="UP000462014"/>
    </source>
</evidence>
<protein>
    <submittedName>
        <fullName evidence="1">Uncharacterized protein</fullName>
    </submittedName>
</protein>
<dbReference type="Proteomes" id="UP000462014">
    <property type="component" value="Unassembled WGS sequence"/>
</dbReference>
<reference evidence="1 2" key="1">
    <citation type="submission" date="2019-12" db="EMBL/GenBank/DDBJ databases">
        <title>Mucilaginibacter sp. HMF7410 genome sequencing and assembly.</title>
        <authorList>
            <person name="Kang H."/>
            <person name="Cha I."/>
            <person name="Kim H."/>
            <person name="Joh K."/>
        </authorList>
    </citation>
    <scope>NUCLEOTIDE SEQUENCE [LARGE SCALE GENOMIC DNA]</scope>
    <source>
        <strain evidence="1 2">HMF7410</strain>
    </source>
</reference>
<proteinExistence type="predicted"/>
<dbReference type="EMBL" id="WPIK01000026">
    <property type="protein sequence ID" value="MVN23448.1"/>
    <property type="molecule type" value="Genomic_DNA"/>
</dbReference>
<sequence length="355" mass="41705">MNYICTWLCADEKGKESIFPQTGELSSSAKHQNIYWRCVLLFYITSKRFNTKEKHLLFTNVKNLPLVDGKSVSNVLKDLDVTVIYTDFKYKTPSNYFGSFQNQFYEFSILEYISQNHQNIDDNYLILDSDCIFIKPVKPLFDAASQQGFISFKDPVKPDYVINGLSRNDLKTVYQELMQTEISEIPDYHLGEFLLCSVKNIQKIYQDFKGLWPVLLERNEKGLMKFNEEAHTLSYLYFKNGFRASTDASFMRRIWTNPVFYREVRPSDTELIIWHLPSEKIFGIDTLYNLFFNKSSNYGLNINNQDFIAIVQKAVSVPRLSLKMKLKYYLVSYYKALKKRFNKLPVVRKLLLKTA</sequence>
<name>A0A7K1T1P6_9SPHI</name>
<dbReference type="AlphaFoldDB" id="A0A7K1T1P6"/>
<comment type="caution">
    <text evidence="1">The sequence shown here is derived from an EMBL/GenBank/DDBJ whole genome shotgun (WGS) entry which is preliminary data.</text>
</comment>